<evidence type="ECO:0000313" key="4">
    <source>
        <dbReference type="Proteomes" id="UP000003835"/>
    </source>
</evidence>
<keyword evidence="1 3" id="KW-0436">Ligase</keyword>
<reference evidence="3 4" key="1">
    <citation type="submission" date="2008-07" db="EMBL/GenBank/DDBJ databases">
        <authorList>
            <person name="Tandeau de Marsac N."/>
            <person name="Ferriera S."/>
            <person name="Johnson J."/>
            <person name="Kravitz S."/>
            <person name="Beeson K."/>
            <person name="Sutton G."/>
            <person name="Rogers Y.-H."/>
            <person name="Friedman R."/>
            <person name="Frazier M."/>
            <person name="Venter J.C."/>
        </authorList>
    </citation>
    <scope>NUCLEOTIDE SEQUENCE [LARGE SCALE GENOMIC DNA]</scope>
    <source>
        <strain evidence="3 4">PCC 7420</strain>
    </source>
</reference>
<dbReference type="EC" id="6.3.4.15" evidence="3"/>
<protein>
    <submittedName>
        <fullName evidence="3">Biotin-(Acetyl-CoA-carboxylase) ligase</fullName>
        <ecNumber evidence="3">6.3.4.15</ecNumber>
    </submittedName>
</protein>
<dbReference type="NCBIfam" id="TIGR00121">
    <property type="entry name" value="birA_ligase"/>
    <property type="match status" value="1"/>
</dbReference>
<dbReference type="InterPro" id="IPR045864">
    <property type="entry name" value="aa-tRNA-synth_II/BPL/LPL"/>
</dbReference>
<dbReference type="OrthoDB" id="9807064at2"/>
<accession>B4VXX4</accession>
<dbReference type="PANTHER" id="PTHR12835:SF5">
    <property type="entry name" value="BIOTIN--PROTEIN LIGASE"/>
    <property type="match status" value="1"/>
</dbReference>
<name>B4VXX4_9CYAN</name>
<evidence type="ECO:0000259" key="2">
    <source>
        <dbReference type="PROSITE" id="PS51733"/>
    </source>
</evidence>
<dbReference type="Pfam" id="PF03099">
    <property type="entry name" value="BPL_LplA_LipB"/>
    <property type="match status" value="1"/>
</dbReference>
<dbReference type="Proteomes" id="UP000003835">
    <property type="component" value="Unassembled WGS sequence"/>
</dbReference>
<dbReference type="HOGENOM" id="CLU_051096_6_0_3"/>
<evidence type="ECO:0000313" key="3">
    <source>
        <dbReference type="EMBL" id="EDX73112.1"/>
    </source>
</evidence>
<dbReference type="eggNOG" id="COG0340">
    <property type="taxonomic scope" value="Bacteria"/>
</dbReference>
<dbReference type="InterPro" id="IPR004143">
    <property type="entry name" value="BPL_LPL_catalytic"/>
</dbReference>
<dbReference type="AlphaFoldDB" id="B4VXX4"/>
<dbReference type="CDD" id="cd16442">
    <property type="entry name" value="BPL"/>
    <property type="match status" value="1"/>
</dbReference>
<dbReference type="EMBL" id="DS989859">
    <property type="protein sequence ID" value="EDX73112.1"/>
    <property type="molecule type" value="Genomic_DNA"/>
</dbReference>
<dbReference type="PANTHER" id="PTHR12835">
    <property type="entry name" value="BIOTIN PROTEIN LIGASE"/>
    <property type="match status" value="1"/>
</dbReference>
<organism evidence="3 4">
    <name type="scientific">Coleofasciculus chthonoplastes PCC 7420</name>
    <dbReference type="NCBI Taxonomy" id="118168"/>
    <lineage>
        <taxon>Bacteria</taxon>
        <taxon>Bacillati</taxon>
        <taxon>Cyanobacteriota</taxon>
        <taxon>Cyanophyceae</taxon>
        <taxon>Coleofasciculales</taxon>
        <taxon>Coleofasciculaceae</taxon>
        <taxon>Coleofasciculus</taxon>
    </lineage>
</organism>
<keyword evidence="4" id="KW-1185">Reference proteome</keyword>
<dbReference type="GO" id="GO:0005737">
    <property type="term" value="C:cytoplasm"/>
    <property type="evidence" value="ECO:0007669"/>
    <property type="project" value="TreeGrafter"/>
</dbReference>
<dbReference type="Gene3D" id="3.30.930.10">
    <property type="entry name" value="Bira Bifunctional Protein, Domain 2"/>
    <property type="match status" value="1"/>
</dbReference>
<dbReference type="STRING" id="118168.MC7420_4359"/>
<dbReference type="GO" id="GO:0004077">
    <property type="term" value="F:biotin--[biotin carboxyl-carrier protein] ligase activity"/>
    <property type="evidence" value="ECO:0007669"/>
    <property type="project" value="UniProtKB-EC"/>
</dbReference>
<sequence>MVLDQQALEIALQTVTQQLSRSKLPGLQDIGELAIYLFDSLSSTNQTLWELLDRGTPPPTVVIAAQQTAGRGQWGRQWQSEQGGLYLSLALTTNVEASNSAQLTMCSAWGIATALRCYGIPVLIKWHNDLLLLGYKLGGILTETRLSQGQITKAVIGVGINWSNPVPETGINLQSFFATQPMSPSVTSLEMLAAIVIQGLRSGYHYGLESGIDNLRLSYQRLLFHQGVSIQVNGHRGIVKGVTSTGDLRVSVNSAQAMDTNADTIISPEIHLKPGTISLGYSQDLP</sequence>
<proteinExistence type="predicted"/>
<dbReference type="SUPFAM" id="SSF55681">
    <property type="entry name" value="Class II aaRS and biotin synthetases"/>
    <property type="match status" value="1"/>
</dbReference>
<dbReference type="PROSITE" id="PS51733">
    <property type="entry name" value="BPL_LPL_CATALYTIC"/>
    <property type="match status" value="1"/>
</dbReference>
<feature type="domain" description="BPL/LPL catalytic" evidence="2">
    <location>
        <begin position="25"/>
        <end position="208"/>
    </location>
</feature>
<gene>
    <name evidence="3" type="ORF">MC7420_4359</name>
</gene>
<dbReference type="InterPro" id="IPR004408">
    <property type="entry name" value="Biotin_CoA_COase_ligase"/>
</dbReference>
<evidence type="ECO:0000256" key="1">
    <source>
        <dbReference type="ARBA" id="ARBA00022598"/>
    </source>
</evidence>
<dbReference type="RefSeq" id="WP_006103553.1">
    <property type="nucleotide sequence ID" value="NZ_DS989859.1"/>
</dbReference>